<evidence type="ECO:0000256" key="1">
    <source>
        <dbReference type="ARBA" id="ARBA00012493"/>
    </source>
</evidence>
<keyword evidence="5" id="KW-1185">Reference proteome</keyword>
<dbReference type="FunFam" id="3.30.70.270:FF:000020">
    <property type="entry name" value="Transposon Tf2-6 polyprotein-like Protein"/>
    <property type="match status" value="1"/>
</dbReference>
<gene>
    <name evidence="4" type="primary">Tf2-11</name>
    <name evidence="4" type="ORF">TNIN_1171</name>
</gene>
<evidence type="ECO:0000313" key="5">
    <source>
        <dbReference type="Proteomes" id="UP000886998"/>
    </source>
</evidence>
<dbReference type="GO" id="GO:0003964">
    <property type="term" value="F:RNA-directed DNA polymerase activity"/>
    <property type="evidence" value="ECO:0007669"/>
    <property type="project" value="UniProtKB-EC"/>
</dbReference>
<dbReference type="Proteomes" id="UP000886998">
    <property type="component" value="Unassembled WGS sequence"/>
</dbReference>
<dbReference type="EC" id="2.7.7.49" evidence="1"/>
<dbReference type="EMBL" id="BMAV01009066">
    <property type="protein sequence ID" value="GFY53072.1"/>
    <property type="molecule type" value="Genomic_DNA"/>
</dbReference>
<reference evidence="4" key="1">
    <citation type="submission" date="2020-08" db="EMBL/GenBank/DDBJ databases">
        <title>Multicomponent nature underlies the extraordinary mechanical properties of spider dragline silk.</title>
        <authorList>
            <person name="Kono N."/>
            <person name="Nakamura H."/>
            <person name="Mori M."/>
            <person name="Yoshida Y."/>
            <person name="Ohtoshi R."/>
            <person name="Malay A.D."/>
            <person name="Moran D.A.P."/>
            <person name="Tomita M."/>
            <person name="Numata K."/>
            <person name="Arakawa K."/>
        </authorList>
    </citation>
    <scope>NUCLEOTIDE SEQUENCE</scope>
</reference>
<dbReference type="Gene3D" id="3.30.70.270">
    <property type="match status" value="2"/>
</dbReference>
<dbReference type="InterPro" id="IPR043502">
    <property type="entry name" value="DNA/RNA_pol_sf"/>
</dbReference>
<feature type="domain" description="Reverse transcriptase/retrotransposon-derived protein RNase H-like" evidence="2">
    <location>
        <begin position="276"/>
        <end position="331"/>
    </location>
</feature>
<dbReference type="PANTHER" id="PTHR33327">
    <property type="entry name" value="ENDONUCLEASE"/>
    <property type="match status" value="1"/>
</dbReference>
<accession>A0A8X7C473</accession>
<feature type="domain" description="DUF7041" evidence="3">
    <location>
        <begin position="19"/>
        <end position="102"/>
    </location>
</feature>
<evidence type="ECO:0000259" key="3">
    <source>
        <dbReference type="Pfam" id="PF23055"/>
    </source>
</evidence>
<dbReference type="InterPro" id="IPR055469">
    <property type="entry name" value="DUF7041"/>
</dbReference>
<name>A0A8X7C473_9ARAC</name>
<sequence>MTSPTGENSSNVGRIALRLPVFWRNNVALWVRQCDSAFVLSQITQDETKYAALVSMLDPETLSHVSDIILSPPAENKYVTLSDRLIREFADSEHQKIKKLLTELQLGDDKPSHLLRKMKELSGGQLQDEFLKNLWLQRLPSQIQTVLSVSSETLDKLAEIADKVADVALPAAKHVREVLQRLDDYGLTINASKCMFGCSEVPFVGYLVNKDGILPLPEKVELIANYKQPTTVRDLRKFLGILNFYRKFLPKAAHIQAPLHEFLKNSKRNDKREVEWNAEAINAFNQCKNQLANVTLLAHPSQDADLALMTDASDFGLGASLNEITSHGFKPLGRSGSAKEPEIKSFWQRWKKFFSGLKKK</sequence>
<dbReference type="OrthoDB" id="8053885at2759"/>
<dbReference type="Pfam" id="PF23055">
    <property type="entry name" value="DUF7041"/>
    <property type="match status" value="1"/>
</dbReference>
<dbReference type="AlphaFoldDB" id="A0A8X7C473"/>
<protein>
    <recommendedName>
        <fullName evidence="1">RNA-directed DNA polymerase</fullName>
        <ecNumber evidence="1">2.7.7.49</ecNumber>
    </recommendedName>
</protein>
<comment type="caution">
    <text evidence="4">The sequence shown here is derived from an EMBL/GenBank/DDBJ whole genome shotgun (WGS) entry which is preliminary data.</text>
</comment>
<dbReference type="Pfam" id="PF17919">
    <property type="entry name" value="RT_RNaseH_2"/>
    <property type="match status" value="1"/>
</dbReference>
<dbReference type="SUPFAM" id="SSF56672">
    <property type="entry name" value="DNA/RNA polymerases"/>
    <property type="match status" value="1"/>
</dbReference>
<evidence type="ECO:0000259" key="2">
    <source>
        <dbReference type="Pfam" id="PF17919"/>
    </source>
</evidence>
<dbReference type="InterPro" id="IPR043128">
    <property type="entry name" value="Rev_trsase/Diguanyl_cyclase"/>
</dbReference>
<organism evidence="4 5">
    <name type="scientific">Trichonephila inaurata madagascariensis</name>
    <dbReference type="NCBI Taxonomy" id="2747483"/>
    <lineage>
        <taxon>Eukaryota</taxon>
        <taxon>Metazoa</taxon>
        <taxon>Ecdysozoa</taxon>
        <taxon>Arthropoda</taxon>
        <taxon>Chelicerata</taxon>
        <taxon>Arachnida</taxon>
        <taxon>Araneae</taxon>
        <taxon>Araneomorphae</taxon>
        <taxon>Entelegynae</taxon>
        <taxon>Araneoidea</taxon>
        <taxon>Nephilidae</taxon>
        <taxon>Trichonephila</taxon>
        <taxon>Trichonephila inaurata</taxon>
    </lineage>
</organism>
<dbReference type="InterPro" id="IPR041577">
    <property type="entry name" value="RT_RNaseH_2"/>
</dbReference>
<evidence type="ECO:0000313" key="4">
    <source>
        <dbReference type="EMBL" id="GFY53072.1"/>
    </source>
</evidence>
<dbReference type="PANTHER" id="PTHR33327:SF3">
    <property type="entry name" value="RNA-DIRECTED DNA POLYMERASE"/>
    <property type="match status" value="1"/>
</dbReference>
<proteinExistence type="predicted"/>